<proteinExistence type="predicted"/>
<dbReference type="OrthoDB" id="1990337at2759"/>
<keyword evidence="3" id="KW-1185">Reference proteome</keyword>
<sequence>MDLRMFFLIDIHAGFAASCSLLFEVSPPVTAADGDLLSISTASISSSATRAKASTSEMALTVRVDDGRLAVGRGSRAHVRSSSPQKSPGPIRQELKNPVRPPLVV</sequence>
<accession>A0A7I8KM36</accession>
<reference evidence="2" key="1">
    <citation type="submission" date="2020-02" db="EMBL/GenBank/DDBJ databases">
        <authorList>
            <person name="Scholz U."/>
            <person name="Mascher M."/>
            <person name="Fiebig A."/>
        </authorList>
    </citation>
    <scope>NUCLEOTIDE SEQUENCE</scope>
</reference>
<dbReference type="Proteomes" id="UP000663760">
    <property type="component" value="Chromosome 7"/>
</dbReference>
<evidence type="ECO:0000313" key="3">
    <source>
        <dbReference type="Proteomes" id="UP000663760"/>
    </source>
</evidence>
<dbReference type="EMBL" id="LR746270">
    <property type="protein sequence ID" value="CAA7398843.1"/>
    <property type="molecule type" value="Genomic_DNA"/>
</dbReference>
<name>A0A7I8KM36_SPIIN</name>
<evidence type="ECO:0000313" key="2">
    <source>
        <dbReference type="EMBL" id="CAA7398843.1"/>
    </source>
</evidence>
<gene>
    <name evidence="2" type="ORF">SI8410_07009513</name>
</gene>
<dbReference type="AlphaFoldDB" id="A0A7I8KM36"/>
<protein>
    <submittedName>
        <fullName evidence="2">Uncharacterized protein</fullName>
    </submittedName>
</protein>
<evidence type="ECO:0000256" key="1">
    <source>
        <dbReference type="SAM" id="MobiDB-lite"/>
    </source>
</evidence>
<organism evidence="2 3">
    <name type="scientific">Spirodela intermedia</name>
    <name type="common">Intermediate duckweed</name>
    <dbReference type="NCBI Taxonomy" id="51605"/>
    <lineage>
        <taxon>Eukaryota</taxon>
        <taxon>Viridiplantae</taxon>
        <taxon>Streptophyta</taxon>
        <taxon>Embryophyta</taxon>
        <taxon>Tracheophyta</taxon>
        <taxon>Spermatophyta</taxon>
        <taxon>Magnoliopsida</taxon>
        <taxon>Liliopsida</taxon>
        <taxon>Araceae</taxon>
        <taxon>Lemnoideae</taxon>
        <taxon>Spirodela</taxon>
    </lineage>
</organism>
<feature type="region of interest" description="Disordered" evidence="1">
    <location>
        <begin position="73"/>
        <end position="105"/>
    </location>
</feature>